<reference evidence="2" key="2">
    <citation type="submission" date="2021-09" db="EMBL/GenBank/DDBJ databases">
        <authorList>
            <person name="Gilroy R."/>
        </authorList>
    </citation>
    <scope>NUCLEOTIDE SEQUENCE</scope>
    <source>
        <strain evidence="2">ChiGjej3B3-7470</strain>
    </source>
</reference>
<sequence>MNRRRTPSRPWWSTWPGAVGMGLISFLLVSPALLAAQLALSLQSVDTAGLDHEVTGPGLAPRILAIVMTAASLALPVLTGRWARKTWLGYLLLGLALSVVLGVVGLGLMGFL</sequence>
<evidence type="ECO:0000256" key="1">
    <source>
        <dbReference type="SAM" id="Phobius"/>
    </source>
</evidence>
<comment type="caution">
    <text evidence="2">The sequence shown here is derived from an EMBL/GenBank/DDBJ whole genome shotgun (WGS) entry which is preliminary data.</text>
</comment>
<proteinExistence type="predicted"/>
<organism evidence="2 3">
    <name type="scientific">Tessaracoccus flavescens</name>
    <dbReference type="NCBI Taxonomy" id="399497"/>
    <lineage>
        <taxon>Bacteria</taxon>
        <taxon>Bacillati</taxon>
        <taxon>Actinomycetota</taxon>
        <taxon>Actinomycetes</taxon>
        <taxon>Propionibacteriales</taxon>
        <taxon>Propionibacteriaceae</taxon>
        <taxon>Tessaracoccus</taxon>
    </lineage>
</organism>
<keyword evidence="1" id="KW-1133">Transmembrane helix</keyword>
<accession>A0A921EPI4</accession>
<reference evidence="2" key="1">
    <citation type="journal article" date="2021" name="PeerJ">
        <title>Extensive microbial diversity within the chicken gut microbiome revealed by metagenomics and culture.</title>
        <authorList>
            <person name="Gilroy R."/>
            <person name="Ravi A."/>
            <person name="Getino M."/>
            <person name="Pursley I."/>
            <person name="Horton D.L."/>
            <person name="Alikhan N.F."/>
            <person name="Baker D."/>
            <person name="Gharbi K."/>
            <person name="Hall N."/>
            <person name="Watson M."/>
            <person name="Adriaenssens E.M."/>
            <person name="Foster-Nyarko E."/>
            <person name="Jarju S."/>
            <person name="Secka A."/>
            <person name="Antonio M."/>
            <person name="Oren A."/>
            <person name="Chaudhuri R.R."/>
            <person name="La Ragione R."/>
            <person name="Hildebrand F."/>
            <person name="Pallen M.J."/>
        </authorList>
    </citation>
    <scope>NUCLEOTIDE SEQUENCE</scope>
    <source>
        <strain evidence="2">ChiGjej3B3-7470</strain>
    </source>
</reference>
<dbReference type="AlphaFoldDB" id="A0A921EPI4"/>
<protein>
    <submittedName>
        <fullName evidence="2">Uncharacterized protein</fullName>
    </submittedName>
</protein>
<dbReference type="EMBL" id="DYZF01000243">
    <property type="protein sequence ID" value="HJE52188.1"/>
    <property type="molecule type" value="Genomic_DNA"/>
</dbReference>
<name>A0A921EPI4_9ACTN</name>
<feature type="transmembrane region" description="Helical" evidence="1">
    <location>
        <begin position="59"/>
        <end position="78"/>
    </location>
</feature>
<evidence type="ECO:0000313" key="3">
    <source>
        <dbReference type="Proteomes" id="UP000712713"/>
    </source>
</evidence>
<keyword evidence="1" id="KW-0812">Transmembrane</keyword>
<gene>
    <name evidence="2" type="ORF">K8V15_09505</name>
</gene>
<feature type="transmembrane region" description="Helical" evidence="1">
    <location>
        <begin position="90"/>
        <end position="111"/>
    </location>
</feature>
<keyword evidence="1" id="KW-0472">Membrane</keyword>
<dbReference type="Proteomes" id="UP000712713">
    <property type="component" value="Unassembled WGS sequence"/>
</dbReference>
<evidence type="ECO:0000313" key="2">
    <source>
        <dbReference type="EMBL" id="HJE52188.1"/>
    </source>
</evidence>